<evidence type="ECO:0000313" key="1">
    <source>
        <dbReference type="EMBL" id="MPN28982.1"/>
    </source>
</evidence>
<comment type="caution">
    <text evidence="1">The sequence shown here is derived from an EMBL/GenBank/DDBJ whole genome shotgun (WGS) entry which is preliminary data.</text>
</comment>
<dbReference type="EMBL" id="VSSQ01079458">
    <property type="protein sequence ID" value="MPN28982.1"/>
    <property type="molecule type" value="Genomic_DNA"/>
</dbReference>
<organism evidence="1">
    <name type="scientific">bioreactor metagenome</name>
    <dbReference type="NCBI Taxonomy" id="1076179"/>
    <lineage>
        <taxon>unclassified sequences</taxon>
        <taxon>metagenomes</taxon>
        <taxon>ecological metagenomes</taxon>
    </lineage>
</organism>
<protein>
    <submittedName>
        <fullName evidence="1">Uncharacterized protein</fullName>
    </submittedName>
</protein>
<dbReference type="AlphaFoldDB" id="A0A645GSQ6"/>
<gene>
    <name evidence="1" type="ORF">SDC9_176429</name>
</gene>
<accession>A0A645GSQ6</accession>
<name>A0A645GSQ6_9ZZZZ</name>
<reference evidence="1" key="1">
    <citation type="submission" date="2019-08" db="EMBL/GenBank/DDBJ databases">
        <authorList>
            <person name="Kucharzyk K."/>
            <person name="Murdoch R.W."/>
            <person name="Higgins S."/>
            <person name="Loffler F."/>
        </authorList>
    </citation>
    <scope>NUCLEOTIDE SEQUENCE</scope>
</reference>
<sequence>MTDIVILGWPGKTGVLEKLLGDKVDLIIKNVDKNMFICHIEQELITHKRIVVISPPLVERELGFNLWLQKVVKLSQELSIPVLHLGHPDTQAVISSKKNGGAPFVFKPFVDWHDPLSCGDYIKEDDMIIFVSAHQGYISYISILDRLPTRLEERFPHHSRIVIYPKQRVVEGLLESDDSLFVPSNF</sequence>
<proteinExistence type="predicted"/>